<dbReference type="Gene3D" id="1.20.1270.60">
    <property type="entry name" value="Arfaptin homology (AH) domain/BAR domain"/>
    <property type="match status" value="1"/>
</dbReference>
<feature type="compositionally biased region" description="Gly residues" evidence="4">
    <location>
        <begin position="102"/>
        <end position="118"/>
    </location>
</feature>
<keyword evidence="6" id="KW-1185">Reference proteome</keyword>
<name>A0A8C0UBK4_CYACU</name>
<dbReference type="GO" id="GO:0097320">
    <property type="term" value="P:plasma membrane tubulation"/>
    <property type="evidence" value="ECO:0007669"/>
    <property type="project" value="TreeGrafter"/>
</dbReference>
<protein>
    <submittedName>
        <fullName evidence="5">Bridging integrator 3</fullName>
    </submittedName>
</protein>
<accession>A0A8C0UBK4</accession>
<evidence type="ECO:0000313" key="6">
    <source>
        <dbReference type="Proteomes" id="UP000694410"/>
    </source>
</evidence>
<keyword evidence="2" id="KW-0963">Cytoplasm</keyword>
<dbReference type="InterPro" id="IPR046982">
    <property type="entry name" value="BIN3/RVS161-like"/>
</dbReference>
<organism evidence="5 6">
    <name type="scientific">Cyanistes caeruleus</name>
    <name type="common">Eurasian blue tit</name>
    <name type="synonym">Parus caeruleus</name>
    <dbReference type="NCBI Taxonomy" id="156563"/>
    <lineage>
        <taxon>Eukaryota</taxon>
        <taxon>Metazoa</taxon>
        <taxon>Chordata</taxon>
        <taxon>Craniata</taxon>
        <taxon>Vertebrata</taxon>
        <taxon>Euteleostomi</taxon>
        <taxon>Archelosauria</taxon>
        <taxon>Archosauria</taxon>
        <taxon>Dinosauria</taxon>
        <taxon>Saurischia</taxon>
        <taxon>Theropoda</taxon>
        <taxon>Coelurosauria</taxon>
        <taxon>Aves</taxon>
        <taxon>Neognathae</taxon>
        <taxon>Neoaves</taxon>
        <taxon>Telluraves</taxon>
        <taxon>Australaves</taxon>
        <taxon>Passeriformes</taxon>
        <taxon>Paridae</taxon>
        <taxon>Cyanistes</taxon>
    </lineage>
</organism>
<keyword evidence="3" id="KW-0175">Coiled coil</keyword>
<evidence type="ECO:0000256" key="3">
    <source>
        <dbReference type="SAM" id="Coils"/>
    </source>
</evidence>
<dbReference type="GO" id="GO:0005737">
    <property type="term" value="C:cytoplasm"/>
    <property type="evidence" value="ECO:0007669"/>
    <property type="project" value="UniProtKB-SubCell"/>
</dbReference>
<evidence type="ECO:0000256" key="4">
    <source>
        <dbReference type="SAM" id="MobiDB-lite"/>
    </source>
</evidence>
<evidence type="ECO:0000256" key="2">
    <source>
        <dbReference type="ARBA" id="ARBA00022490"/>
    </source>
</evidence>
<dbReference type="Ensembl" id="ENSCCET00000009857.1">
    <property type="protein sequence ID" value="ENSCCEP00000006037.1"/>
    <property type="gene ID" value="ENSCCEG00000006548.1"/>
</dbReference>
<evidence type="ECO:0000256" key="1">
    <source>
        <dbReference type="ARBA" id="ARBA00004496"/>
    </source>
</evidence>
<reference evidence="5" key="1">
    <citation type="submission" date="2025-08" db="UniProtKB">
        <authorList>
            <consortium name="Ensembl"/>
        </authorList>
    </citation>
    <scope>IDENTIFICATION</scope>
</reference>
<comment type="subcellular location">
    <subcellularLocation>
        <location evidence="1">Cytoplasm</location>
    </subcellularLocation>
</comment>
<dbReference type="GO" id="GO:0051666">
    <property type="term" value="P:actin cortical patch localization"/>
    <property type="evidence" value="ECO:0007669"/>
    <property type="project" value="InterPro"/>
</dbReference>
<feature type="coiled-coil region" evidence="3">
    <location>
        <begin position="145"/>
        <end position="172"/>
    </location>
</feature>
<reference evidence="5" key="2">
    <citation type="submission" date="2025-09" db="UniProtKB">
        <authorList>
            <consortium name="Ensembl"/>
        </authorList>
    </citation>
    <scope>IDENTIFICATION</scope>
</reference>
<dbReference type="InterPro" id="IPR027267">
    <property type="entry name" value="AH/BAR_dom_sf"/>
</dbReference>
<dbReference type="PANTHER" id="PTHR47174:SF3">
    <property type="entry name" value="BRIDGING INTEGRATOR 3"/>
    <property type="match status" value="1"/>
</dbReference>
<dbReference type="AlphaFoldDB" id="A0A8C0UBK4"/>
<dbReference type="PANTHER" id="PTHR47174">
    <property type="entry name" value="BRIDGING INTEGRATOR 3"/>
    <property type="match status" value="1"/>
</dbReference>
<dbReference type="GO" id="GO:0015629">
    <property type="term" value="C:actin cytoskeleton"/>
    <property type="evidence" value="ECO:0007669"/>
    <property type="project" value="TreeGrafter"/>
</dbReference>
<evidence type="ECO:0000313" key="5">
    <source>
        <dbReference type="Ensembl" id="ENSCCEP00000006037.1"/>
    </source>
</evidence>
<dbReference type="SUPFAM" id="SSF103657">
    <property type="entry name" value="BAR/IMD domain-like"/>
    <property type="match status" value="1"/>
</dbReference>
<proteinExistence type="predicted"/>
<dbReference type="GO" id="GO:0008289">
    <property type="term" value="F:lipid binding"/>
    <property type="evidence" value="ECO:0007669"/>
    <property type="project" value="TreeGrafter"/>
</dbReference>
<feature type="region of interest" description="Disordered" evidence="4">
    <location>
        <begin position="74"/>
        <end position="124"/>
    </location>
</feature>
<sequence length="342" mass="37186">MQFLLAHPRDNPGNSFSLPIPGVIHSIPSPCPPWGLSTAPSGLTPLPPSPFPDFHGNRTNFRLFFPRALAVTSRSSRHVTSRPPRGVTAARGPRGGDVSAPGRGGAKSGGTSGSGAGRRGNMSWIPFKIGQPKKQIVPKTVERDFEREYGKLQQLEDQTKKLQKDMKKSTDADLAMSKSAVKISSDLLSNPLCEQEPSFLEMVTAFGWKMLGGSWSHGMVGVGRDSIPCHSGRGTSHYPRVIQPGLGHVQGWSSHSFSGNSILAPHNPHREGFLPKIPSIPALWQWEAIPCVLSLPALSRIFVSHLFSFLSSSPRLFPHEFPLSQYSGWDFSSHGRNSLSFG</sequence>
<dbReference type="GO" id="GO:0006897">
    <property type="term" value="P:endocytosis"/>
    <property type="evidence" value="ECO:0007669"/>
    <property type="project" value="InterPro"/>
</dbReference>
<dbReference type="Proteomes" id="UP000694410">
    <property type="component" value="Unplaced"/>
</dbReference>